<evidence type="ECO:0000256" key="1">
    <source>
        <dbReference type="SAM" id="MobiDB-lite"/>
    </source>
</evidence>
<keyword evidence="4" id="KW-1185">Reference proteome</keyword>
<dbReference type="OrthoDB" id="7916681at2759"/>
<dbReference type="SUPFAM" id="SSF54001">
    <property type="entry name" value="Cysteine proteinases"/>
    <property type="match status" value="1"/>
</dbReference>
<evidence type="ECO:0000259" key="2">
    <source>
        <dbReference type="Pfam" id="PF04843"/>
    </source>
</evidence>
<dbReference type="InterPro" id="IPR038765">
    <property type="entry name" value="Papain-like_cys_pep_sf"/>
</dbReference>
<accession>A0A8S3TSR7</accession>
<protein>
    <recommendedName>
        <fullName evidence="2">Peptidase C76 domain-containing protein</fullName>
    </recommendedName>
</protein>
<feature type="domain" description="Peptidase C76" evidence="2">
    <location>
        <begin position="286"/>
        <end position="435"/>
    </location>
</feature>
<name>A0A8S3TSR7_MYTED</name>
<dbReference type="Pfam" id="PF04843">
    <property type="entry name" value="Herpes_teg_N"/>
    <property type="match status" value="1"/>
</dbReference>
<dbReference type="Gene3D" id="3.90.70.120">
    <property type="match status" value="1"/>
</dbReference>
<organism evidence="3 4">
    <name type="scientific">Mytilus edulis</name>
    <name type="common">Blue mussel</name>
    <dbReference type="NCBI Taxonomy" id="6550"/>
    <lineage>
        <taxon>Eukaryota</taxon>
        <taxon>Metazoa</taxon>
        <taxon>Spiralia</taxon>
        <taxon>Lophotrochozoa</taxon>
        <taxon>Mollusca</taxon>
        <taxon>Bivalvia</taxon>
        <taxon>Autobranchia</taxon>
        <taxon>Pteriomorphia</taxon>
        <taxon>Mytilida</taxon>
        <taxon>Mytiloidea</taxon>
        <taxon>Mytilidae</taxon>
        <taxon>Mytilinae</taxon>
        <taxon>Mytilus</taxon>
    </lineage>
</organism>
<evidence type="ECO:0000313" key="4">
    <source>
        <dbReference type="Proteomes" id="UP000683360"/>
    </source>
</evidence>
<evidence type="ECO:0000313" key="3">
    <source>
        <dbReference type="EMBL" id="CAG2236695.1"/>
    </source>
</evidence>
<dbReference type="InterPro" id="IPR006928">
    <property type="entry name" value="Herpes_teg_USP"/>
</dbReference>
<dbReference type="AlphaFoldDB" id="A0A8S3TSR7"/>
<proteinExistence type="predicted"/>
<feature type="region of interest" description="Disordered" evidence="1">
    <location>
        <begin position="1"/>
        <end position="39"/>
    </location>
</feature>
<gene>
    <name evidence="3" type="ORF">MEDL_49182</name>
</gene>
<dbReference type="Proteomes" id="UP000683360">
    <property type="component" value="Unassembled WGS sequence"/>
</dbReference>
<reference evidence="3" key="1">
    <citation type="submission" date="2021-03" db="EMBL/GenBank/DDBJ databases">
        <authorList>
            <person name="Bekaert M."/>
        </authorList>
    </citation>
    <scope>NUCLEOTIDE SEQUENCE</scope>
</reference>
<sequence length="517" mass="58523">MPRRKNWKAAEAKRGVKNPKKQRLTDLTGDTGPINSTEFDLDIGDTDTLSNSNSNNMGDTDLHTIINNSNSNNMGDTDLHSNINNSNSNNMGDTDLYSNANNSNLKLLEQSELKTLEISELNILELNKFEINEHELSDLNQNSNNNCAKKLNENSNNNCAKELNENSNNNCAKELNENSNNNCAKELNENSNNNCAKELNENSNNNCAKELNENSNNNCAKETCQIQTDILSNESNNSYARKDSHSNIQTDLLQDQNEQSKSNLKEISDYSNSFNAKFLKFGTFDQYATKFADQSRGNQCTCNCIVFLSLSTSNFDSNTLNLDYILNKGDDIYRKHVQELTTQGLFKNMLLNFDEIPIKIEIPEGTFIINKQNILFGLALQYQELTGFLTLQEAIQNCIKQSNKFLIMIGAICSAVYYFNHTYYFFDTHSHSECTLNNPLDSSGKSILIGFADLHDLVSYLYAFYTSLQIDLDSQFEILPVCISSKDTDKDVTKQMKNYFDDQKLRNTNQKKIPTSI</sequence>
<comment type="caution">
    <text evidence="3">The sequence shown here is derived from an EMBL/GenBank/DDBJ whole genome shotgun (WGS) entry which is preliminary data.</text>
</comment>
<dbReference type="EMBL" id="CAJPWZ010002365">
    <property type="protein sequence ID" value="CAG2236695.1"/>
    <property type="molecule type" value="Genomic_DNA"/>
</dbReference>